<keyword evidence="8 12" id="KW-0378">Hydrolase</keyword>
<evidence type="ECO:0000313" key="15">
    <source>
        <dbReference type="Proteomes" id="UP000051859"/>
    </source>
</evidence>
<feature type="domain" description="Metallo-beta-lactamase" evidence="13">
    <location>
        <begin position="17"/>
        <end position="223"/>
    </location>
</feature>
<reference evidence="14 15" key="1">
    <citation type="journal article" date="2015" name="Genome Announc.">
        <title>Expanding the biotechnology potential of lactobacilli through comparative genomics of 213 strains and associated genera.</title>
        <authorList>
            <person name="Sun Z."/>
            <person name="Harris H.M."/>
            <person name="McCann A."/>
            <person name="Guo C."/>
            <person name="Argimon S."/>
            <person name="Zhang W."/>
            <person name="Yang X."/>
            <person name="Jeffery I.B."/>
            <person name="Cooney J.C."/>
            <person name="Kagawa T.F."/>
            <person name="Liu W."/>
            <person name="Song Y."/>
            <person name="Salvetti E."/>
            <person name="Wrobel A."/>
            <person name="Rasinkangas P."/>
            <person name="Parkhill J."/>
            <person name="Rea M.C."/>
            <person name="O'Sullivan O."/>
            <person name="Ritari J."/>
            <person name="Douillard F.P."/>
            <person name="Paul Ross R."/>
            <person name="Yang R."/>
            <person name="Briner A.E."/>
            <person name="Felis G.E."/>
            <person name="de Vos W.M."/>
            <person name="Barrangou R."/>
            <person name="Klaenhammer T.R."/>
            <person name="Caufield P.W."/>
            <person name="Cui Y."/>
            <person name="Zhang H."/>
            <person name="O'Toole P.W."/>
        </authorList>
    </citation>
    <scope>NUCLEOTIDE SEQUENCE [LARGE SCALE GENOMIC DNA]</scope>
    <source>
        <strain evidence="14 15">DSM 18001</strain>
    </source>
</reference>
<dbReference type="GO" id="GO:0004534">
    <property type="term" value="F:5'-3' RNA exonuclease activity"/>
    <property type="evidence" value="ECO:0007669"/>
    <property type="project" value="UniProtKB-UniRule"/>
</dbReference>
<keyword evidence="6" id="KW-0479">Metal-binding</keyword>
<comment type="cofactor">
    <cofactor evidence="1">
        <name>Zn(2+)</name>
        <dbReference type="ChEBI" id="CHEBI:29105"/>
    </cofactor>
</comment>
<keyword evidence="15" id="KW-1185">Reference proteome</keyword>
<dbReference type="Pfam" id="PF07521">
    <property type="entry name" value="RMMBL"/>
    <property type="match status" value="1"/>
</dbReference>
<keyword evidence="5 12" id="KW-0540">Nuclease</keyword>
<dbReference type="GO" id="GO:0008270">
    <property type="term" value="F:zinc ion binding"/>
    <property type="evidence" value="ECO:0007669"/>
    <property type="project" value="InterPro"/>
</dbReference>
<dbReference type="InterPro" id="IPR011108">
    <property type="entry name" value="RMMBL"/>
</dbReference>
<evidence type="ECO:0000256" key="4">
    <source>
        <dbReference type="ARBA" id="ARBA00022552"/>
    </source>
</evidence>
<evidence type="ECO:0000256" key="7">
    <source>
        <dbReference type="ARBA" id="ARBA00022759"/>
    </source>
</evidence>
<keyword evidence="9" id="KW-0862">Zinc</keyword>
<dbReference type="PATRIC" id="fig|331679.3.peg.1735"/>
<gene>
    <name evidence="12" type="primary">rnj</name>
    <name evidence="14" type="ORF">IV81_GL001698</name>
</gene>
<dbReference type="SUPFAM" id="SSF56281">
    <property type="entry name" value="Metallo-hydrolase/oxidoreductase"/>
    <property type="match status" value="1"/>
</dbReference>
<dbReference type="Pfam" id="PF00753">
    <property type="entry name" value="Lactamase_B"/>
    <property type="match status" value="1"/>
</dbReference>
<evidence type="ECO:0000256" key="5">
    <source>
        <dbReference type="ARBA" id="ARBA00022722"/>
    </source>
</evidence>
<proteinExistence type="inferred from homology"/>
<evidence type="ECO:0000256" key="2">
    <source>
        <dbReference type="ARBA" id="ARBA00004496"/>
    </source>
</evidence>
<keyword evidence="4 12" id="KW-0698">rRNA processing</keyword>
<dbReference type="Pfam" id="PF17770">
    <property type="entry name" value="RNase_J_C"/>
    <property type="match status" value="1"/>
</dbReference>
<dbReference type="InterPro" id="IPR042173">
    <property type="entry name" value="RNase_J_2"/>
</dbReference>
<evidence type="ECO:0000256" key="10">
    <source>
        <dbReference type="ARBA" id="ARBA00022839"/>
    </source>
</evidence>
<comment type="function">
    <text evidence="12">An RNase that has 5'-3' exonuclease and possibly endonuclease activity. Involved in maturation of rRNA and in some organisms also mRNA maturation and/or decay.</text>
</comment>
<evidence type="ECO:0000256" key="9">
    <source>
        <dbReference type="ARBA" id="ARBA00022833"/>
    </source>
</evidence>
<evidence type="ECO:0000256" key="11">
    <source>
        <dbReference type="ARBA" id="ARBA00022884"/>
    </source>
</evidence>
<evidence type="ECO:0000259" key="13">
    <source>
        <dbReference type="SMART" id="SM00849"/>
    </source>
</evidence>
<evidence type="ECO:0000256" key="12">
    <source>
        <dbReference type="HAMAP-Rule" id="MF_01491"/>
    </source>
</evidence>
<sequence>MSNTVKIIPFGGVRENGKNMYAVQIHDDIYILDCGLKYPENELLGIDIVIPDFSYLIENKEKIVGVFLTHGHADAIGALPYFLKEINVPVFGSEMTIALAKITVNDDPKLKKFNNFHVVDEKKEIDFGDVSVSFFKTTHTIPETLGVVLSCQEGQVVYTGDFKFDQTATESYATDFGRLAQIGSKKVIALLSDSANAENPERSSNETDIADSMAETIKYHDGRIIVASVASNILRIQQVIDAAIESDRKVVLTGHDLEKIVNTAIKLNKLNIPDDNLIVPLNKLEKLDPEKTIILETGKMGEPIKALQKMASKNKGSLRIQNGDLVVIATNPSHAMETTFAKTKDMLYRAGAEVKSISDRGNATGHASQDDLQLMLNLIKPEFLIPIQGEYRLLAAHRELAKQVGLNDNQIFIASKGDVLEYKDGEMFQGKGIEVGNTMIDGIGVGDIGNIVLRDRKILSEDGVFVAVVTIDRKKKIIIKEPKITSKGFVYVKASRDLIQESAELVKNAVQANLDNKEFDWGHLKQDVRDKLGKFLYDQTKRRPVILPVIMEVNQHHKKTKKVSKKKNENE</sequence>
<dbReference type="InterPro" id="IPR036866">
    <property type="entry name" value="RibonucZ/Hydroxyglut_hydro"/>
</dbReference>
<dbReference type="Proteomes" id="UP000051859">
    <property type="component" value="Unassembled WGS sequence"/>
</dbReference>
<dbReference type="Gene3D" id="3.10.20.580">
    <property type="match status" value="1"/>
</dbReference>
<dbReference type="Gene3D" id="3.60.15.10">
    <property type="entry name" value="Ribonuclease Z/Hydroxyacylglutathione hydrolase-like"/>
    <property type="match status" value="1"/>
</dbReference>
<dbReference type="RefSeq" id="WP_057802707.1">
    <property type="nucleotide sequence ID" value="NZ_JQBX01000008.1"/>
</dbReference>
<comment type="subunit">
    <text evidence="12">Homodimer, may be a subunit of the RNA degradosome.</text>
</comment>
<evidence type="ECO:0000256" key="3">
    <source>
        <dbReference type="ARBA" id="ARBA00022490"/>
    </source>
</evidence>
<comment type="similarity">
    <text evidence="12">Belongs to the metallo-beta-lactamase superfamily. RNA-metabolizing metallo-beta-lactamase-like family. Bacterial RNase J subfamily.</text>
</comment>
<comment type="caution">
    <text evidence="12">Lacks conserved residue(s) required for the propagation of feature annotation.</text>
</comment>
<accession>A0A0R2L5E9</accession>
<dbReference type="SMART" id="SM00849">
    <property type="entry name" value="Lactamase_B"/>
    <property type="match status" value="1"/>
</dbReference>
<dbReference type="InterPro" id="IPR001279">
    <property type="entry name" value="Metallo-B-lactamas"/>
</dbReference>
<comment type="subcellular location">
    <subcellularLocation>
        <location evidence="2 12">Cytoplasm</location>
    </subcellularLocation>
</comment>
<dbReference type="NCBIfam" id="TIGR00649">
    <property type="entry name" value="MG423"/>
    <property type="match status" value="1"/>
</dbReference>
<name>A0A0R2L5E9_9LACO</name>
<dbReference type="GO" id="GO:0005737">
    <property type="term" value="C:cytoplasm"/>
    <property type="evidence" value="ECO:0007669"/>
    <property type="project" value="UniProtKB-SubCell"/>
</dbReference>
<dbReference type="CDD" id="cd07714">
    <property type="entry name" value="RNaseJ_MBL-fold"/>
    <property type="match status" value="1"/>
</dbReference>
<organism evidence="14 15">
    <name type="scientific">Pediococcus stilesii</name>
    <dbReference type="NCBI Taxonomy" id="331679"/>
    <lineage>
        <taxon>Bacteria</taxon>
        <taxon>Bacillati</taxon>
        <taxon>Bacillota</taxon>
        <taxon>Bacilli</taxon>
        <taxon>Lactobacillales</taxon>
        <taxon>Lactobacillaceae</taxon>
        <taxon>Pediococcus</taxon>
    </lineage>
</organism>
<dbReference type="Pfam" id="PF22505">
    <property type="entry name" value="RNase_J_b_CASP"/>
    <property type="match status" value="1"/>
</dbReference>
<keyword evidence="3 12" id="KW-0963">Cytoplasm</keyword>
<keyword evidence="11 12" id="KW-0694">RNA-binding</keyword>
<dbReference type="PANTHER" id="PTHR43694:SF4">
    <property type="entry name" value="RIBONUCLEASE J 2"/>
    <property type="match status" value="1"/>
</dbReference>
<keyword evidence="10 12" id="KW-0269">Exonuclease</keyword>
<dbReference type="GO" id="GO:0003723">
    <property type="term" value="F:RNA binding"/>
    <property type="evidence" value="ECO:0007669"/>
    <property type="project" value="UniProtKB-UniRule"/>
</dbReference>
<evidence type="ECO:0000256" key="8">
    <source>
        <dbReference type="ARBA" id="ARBA00022801"/>
    </source>
</evidence>
<dbReference type="GO" id="GO:0004521">
    <property type="term" value="F:RNA endonuclease activity"/>
    <property type="evidence" value="ECO:0007669"/>
    <property type="project" value="UniProtKB-UniRule"/>
</dbReference>
<dbReference type="InterPro" id="IPR041636">
    <property type="entry name" value="RNase_J_C"/>
</dbReference>
<evidence type="ECO:0000313" key="14">
    <source>
        <dbReference type="EMBL" id="KRN94055.1"/>
    </source>
</evidence>
<dbReference type="AlphaFoldDB" id="A0A0R2L5E9"/>
<evidence type="ECO:0000256" key="1">
    <source>
        <dbReference type="ARBA" id="ARBA00001947"/>
    </source>
</evidence>
<dbReference type="PANTHER" id="PTHR43694">
    <property type="entry name" value="RIBONUCLEASE J"/>
    <property type="match status" value="1"/>
</dbReference>
<protein>
    <recommendedName>
        <fullName evidence="12">Ribonuclease J</fullName>
        <shortName evidence="12">RNase J</shortName>
        <ecNumber evidence="12">3.1.-.-</ecNumber>
    </recommendedName>
</protein>
<comment type="caution">
    <text evidence="14">The sequence shown here is derived from an EMBL/GenBank/DDBJ whole genome shotgun (WGS) entry which is preliminary data.</text>
</comment>
<dbReference type="Gene3D" id="3.40.50.10710">
    <property type="entry name" value="Metallo-hydrolase/oxidoreductase"/>
    <property type="match status" value="1"/>
</dbReference>
<dbReference type="InterPro" id="IPR030854">
    <property type="entry name" value="RNase_J_bac"/>
</dbReference>
<dbReference type="InterPro" id="IPR055132">
    <property type="entry name" value="RNase_J_b_CASP"/>
</dbReference>
<dbReference type="EMBL" id="JQBX01000008">
    <property type="protein sequence ID" value="KRN94055.1"/>
    <property type="molecule type" value="Genomic_DNA"/>
</dbReference>
<dbReference type="STRING" id="331679.IV81_GL001698"/>
<dbReference type="InterPro" id="IPR004613">
    <property type="entry name" value="RNase_J"/>
</dbReference>
<dbReference type="EC" id="3.1.-.-" evidence="12"/>
<dbReference type="HAMAP" id="MF_01491">
    <property type="entry name" value="RNase_J_bact"/>
    <property type="match status" value="1"/>
</dbReference>
<keyword evidence="7 12" id="KW-0255">Endonuclease</keyword>
<evidence type="ECO:0000256" key="6">
    <source>
        <dbReference type="ARBA" id="ARBA00022723"/>
    </source>
</evidence>
<dbReference type="GO" id="GO:0006364">
    <property type="term" value="P:rRNA processing"/>
    <property type="evidence" value="ECO:0007669"/>
    <property type="project" value="UniProtKB-UniRule"/>
</dbReference>
<dbReference type="FunFam" id="3.10.20.580:FF:000001">
    <property type="entry name" value="Ribonuclease J"/>
    <property type="match status" value="1"/>
</dbReference>